<protein>
    <submittedName>
        <fullName evidence="1">DUF4258 domain-containing protein</fullName>
    </submittedName>
</protein>
<organism evidence="1 2">
    <name type="scientific">Thioalkalicoccus limnaeus</name>
    <dbReference type="NCBI Taxonomy" id="120681"/>
    <lineage>
        <taxon>Bacteria</taxon>
        <taxon>Pseudomonadati</taxon>
        <taxon>Pseudomonadota</taxon>
        <taxon>Gammaproteobacteria</taxon>
        <taxon>Chromatiales</taxon>
        <taxon>Chromatiaceae</taxon>
        <taxon>Thioalkalicoccus</taxon>
    </lineage>
</organism>
<name>A0ABV4BC84_9GAMM</name>
<accession>A0ABV4BC84</accession>
<comment type="caution">
    <text evidence="1">The sequence shown here is derived from an EMBL/GenBank/DDBJ whole genome shotgun (WGS) entry which is preliminary data.</text>
</comment>
<sequence length="82" mass="9449">MDFILTDHARKRCARRGIQERRIREALENPATIEQDIHDSDLAHALWPVPEKGFRILRAIYNETVHPVAVVTAFFEAKAKTP</sequence>
<dbReference type="EMBL" id="JBDKXB010000001">
    <property type="protein sequence ID" value="MEY6430843.1"/>
    <property type="molecule type" value="Genomic_DNA"/>
</dbReference>
<dbReference type="Proteomes" id="UP001564408">
    <property type="component" value="Unassembled WGS sequence"/>
</dbReference>
<reference evidence="1 2" key="1">
    <citation type="submission" date="2024-05" db="EMBL/GenBank/DDBJ databases">
        <title>Genome Sequence and Characterization of the New Strain Purple Sulfur Bacterium of Genus Thioalkalicoccus.</title>
        <authorList>
            <person name="Bryantseva I.A."/>
            <person name="Kyndt J.A."/>
            <person name="Imhoff J.F."/>
        </authorList>
    </citation>
    <scope>NUCLEOTIDE SEQUENCE [LARGE SCALE GENOMIC DNA]</scope>
    <source>
        <strain evidence="1 2">Um2</strain>
    </source>
</reference>
<proteinExistence type="predicted"/>
<keyword evidence="2" id="KW-1185">Reference proteome</keyword>
<evidence type="ECO:0000313" key="2">
    <source>
        <dbReference type="Proteomes" id="UP001564408"/>
    </source>
</evidence>
<dbReference type="RefSeq" id="WP_369665227.1">
    <property type="nucleotide sequence ID" value="NZ_JBDKXB010000001.1"/>
</dbReference>
<dbReference type="Pfam" id="PF14076">
    <property type="entry name" value="DUF4258"/>
    <property type="match status" value="1"/>
</dbReference>
<evidence type="ECO:0000313" key="1">
    <source>
        <dbReference type="EMBL" id="MEY6430843.1"/>
    </source>
</evidence>
<gene>
    <name evidence="1" type="ORF">ABC977_00290</name>
</gene>
<dbReference type="InterPro" id="IPR025354">
    <property type="entry name" value="DUF4258"/>
</dbReference>